<gene>
    <name evidence="1" type="ORF">SAMN00790413_04790</name>
</gene>
<dbReference type="Proteomes" id="UP000192582">
    <property type="component" value="Unassembled WGS sequence"/>
</dbReference>
<keyword evidence="2" id="KW-1185">Reference proteome</keyword>
<protein>
    <submittedName>
        <fullName evidence="1">Uncharacterized protein</fullName>
    </submittedName>
</protein>
<name>A0A1W1ULJ6_9DEIO</name>
<evidence type="ECO:0000313" key="1">
    <source>
        <dbReference type="EMBL" id="SMB81957.1"/>
    </source>
</evidence>
<organism evidence="1 2">
    <name type="scientific">Deinococcus hopiensis KR-140</name>
    <dbReference type="NCBI Taxonomy" id="695939"/>
    <lineage>
        <taxon>Bacteria</taxon>
        <taxon>Thermotogati</taxon>
        <taxon>Deinococcota</taxon>
        <taxon>Deinococci</taxon>
        <taxon>Deinococcales</taxon>
        <taxon>Deinococcaceae</taxon>
        <taxon>Deinococcus</taxon>
    </lineage>
</organism>
<accession>A0A1W1ULJ6</accession>
<proteinExistence type="predicted"/>
<dbReference type="EMBL" id="FWWU01000005">
    <property type="protein sequence ID" value="SMB81957.1"/>
    <property type="molecule type" value="Genomic_DNA"/>
</dbReference>
<dbReference type="AlphaFoldDB" id="A0A1W1ULJ6"/>
<sequence length="35" mass="3542">MPGYEADGCGTTPGTTVGYAIKTPGRASQAYCFGL</sequence>
<evidence type="ECO:0000313" key="2">
    <source>
        <dbReference type="Proteomes" id="UP000192582"/>
    </source>
</evidence>
<reference evidence="1 2" key="1">
    <citation type="submission" date="2017-04" db="EMBL/GenBank/DDBJ databases">
        <authorList>
            <person name="Afonso C.L."/>
            <person name="Miller P.J."/>
            <person name="Scott M.A."/>
            <person name="Spackman E."/>
            <person name="Goraichik I."/>
            <person name="Dimitrov K.M."/>
            <person name="Suarez D.L."/>
            <person name="Swayne D.E."/>
        </authorList>
    </citation>
    <scope>NUCLEOTIDE SEQUENCE [LARGE SCALE GENOMIC DNA]</scope>
    <source>
        <strain evidence="1 2">KR-140</strain>
    </source>
</reference>
<dbReference type="STRING" id="695939.SAMN00790413_04790"/>